<dbReference type="RefSeq" id="WP_058241411.1">
    <property type="nucleotide sequence ID" value="NZ_CYPW01000040.1"/>
</dbReference>
<dbReference type="PANTHER" id="PTHR10434:SF11">
    <property type="entry name" value="1-ACYL-SN-GLYCEROL-3-PHOSPHATE ACYLTRANSFERASE"/>
    <property type="match status" value="1"/>
</dbReference>
<evidence type="ECO:0000313" key="6">
    <source>
        <dbReference type="EMBL" id="CUH54275.1"/>
    </source>
</evidence>
<evidence type="ECO:0000256" key="1">
    <source>
        <dbReference type="ARBA" id="ARBA00005189"/>
    </source>
</evidence>
<keyword evidence="2 6" id="KW-0808">Transferase</keyword>
<dbReference type="SMART" id="SM00563">
    <property type="entry name" value="PlsC"/>
    <property type="match status" value="1"/>
</dbReference>
<dbReference type="PANTHER" id="PTHR10434">
    <property type="entry name" value="1-ACYL-SN-GLYCEROL-3-PHOSPHATE ACYLTRANSFERASE"/>
    <property type="match status" value="1"/>
</dbReference>
<organism evidence="6 7">
    <name type="scientific">Shimia marina</name>
    <dbReference type="NCBI Taxonomy" id="321267"/>
    <lineage>
        <taxon>Bacteria</taxon>
        <taxon>Pseudomonadati</taxon>
        <taxon>Pseudomonadota</taxon>
        <taxon>Alphaproteobacteria</taxon>
        <taxon>Rhodobacterales</taxon>
        <taxon>Roseobacteraceae</taxon>
    </lineage>
</organism>
<dbReference type="GO" id="GO:0003841">
    <property type="term" value="F:1-acylglycerol-3-phosphate O-acyltransferase activity"/>
    <property type="evidence" value="ECO:0007669"/>
    <property type="project" value="TreeGrafter"/>
</dbReference>
<dbReference type="Proteomes" id="UP000054823">
    <property type="component" value="Unassembled WGS sequence"/>
</dbReference>
<gene>
    <name evidence="6" type="ORF">SHM7688_03745</name>
</gene>
<feature type="transmembrane region" description="Helical" evidence="4">
    <location>
        <begin position="7"/>
        <end position="34"/>
    </location>
</feature>
<protein>
    <submittedName>
        <fullName evidence="6">Putative acyltransferase</fullName>
    </submittedName>
</protein>
<evidence type="ECO:0000256" key="4">
    <source>
        <dbReference type="SAM" id="Phobius"/>
    </source>
</evidence>
<dbReference type="STRING" id="321267.SHM7688_03745"/>
<dbReference type="OrthoDB" id="5290997at2"/>
<comment type="pathway">
    <text evidence="1">Lipid metabolism.</text>
</comment>
<evidence type="ECO:0000259" key="5">
    <source>
        <dbReference type="SMART" id="SM00563"/>
    </source>
</evidence>
<dbReference type="GO" id="GO:0006654">
    <property type="term" value="P:phosphatidic acid biosynthetic process"/>
    <property type="evidence" value="ECO:0007669"/>
    <property type="project" value="TreeGrafter"/>
</dbReference>
<keyword evidence="7" id="KW-1185">Reference proteome</keyword>
<keyword evidence="4" id="KW-1133">Transmembrane helix</keyword>
<keyword evidence="4" id="KW-0472">Membrane</keyword>
<dbReference type="InterPro" id="IPR002123">
    <property type="entry name" value="Plipid/glycerol_acylTrfase"/>
</dbReference>
<sequence length="247" mass="27214">MRLALQWILSIIYVVQNAIMMLAMGIVFFPWALLSPRGAMAACNSYATWAIWTARWLVGIRCEVRGEVPSGAVLIPAKHQSFLDIMVIFKALPQPRFIMKYELLFTPIIGVYAWRLGCVPVRRGKRGAAIKAMLADVESGRVPPGQLAIYPQGTRVPVGDYVPYKVGPYVLYRETGQAAVPVATNCGMFWPKGTMLRTPGHAVVEFLEPIAPGLDQKSFMAQLEEVIEDGSNALMAEAGFVPETGDR</sequence>
<accession>A0A0P1EUJ3</accession>
<evidence type="ECO:0000256" key="2">
    <source>
        <dbReference type="ARBA" id="ARBA00022679"/>
    </source>
</evidence>
<keyword evidence="3 6" id="KW-0012">Acyltransferase</keyword>
<evidence type="ECO:0000256" key="3">
    <source>
        <dbReference type="ARBA" id="ARBA00023315"/>
    </source>
</evidence>
<reference evidence="6 7" key="1">
    <citation type="submission" date="2015-09" db="EMBL/GenBank/DDBJ databases">
        <authorList>
            <consortium name="Swine Surveillance"/>
        </authorList>
    </citation>
    <scope>NUCLEOTIDE SEQUENCE [LARGE SCALE GENOMIC DNA]</scope>
    <source>
        <strain evidence="6 7">CECT 7688</strain>
    </source>
</reference>
<feature type="domain" description="Phospholipid/glycerol acyltransferase" evidence="5">
    <location>
        <begin position="73"/>
        <end position="187"/>
    </location>
</feature>
<dbReference type="AlphaFoldDB" id="A0A0P1EUJ3"/>
<dbReference type="CDD" id="cd07989">
    <property type="entry name" value="LPLAT_AGPAT-like"/>
    <property type="match status" value="1"/>
</dbReference>
<name>A0A0P1EUJ3_9RHOB</name>
<dbReference type="Pfam" id="PF01553">
    <property type="entry name" value="Acyltransferase"/>
    <property type="match status" value="1"/>
</dbReference>
<proteinExistence type="predicted"/>
<evidence type="ECO:0000313" key="7">
    <source>
        <dbReference type="Proteomes" id="UP000054823"/>
    </source>
</evidence>
<dbReference type="EMBL" id="CYPW01000040">
    <property type="protein sequence ID" value="CUH54275.1"/>
    <property type="molecule type" value="Genomic_DNA"/>
</dbReference>
<keyword evidence="4" id="KW-0812">Transmembrane</keyword>
<dbReference type="SUPFAM" id="SSF69593">
    <property type="entry name" value="Glycerol-3-phosphate (1)-acyltransferase"/>
    <property type="match status" value="1"/>
</dbReference>